<proteinExistence type="predicted"/>
<dbReference type="RefSeq" id="WP_064041291.1">
    <property type="nucleotide sequence ID" value="NZ_LUUJ01000095.1"/>
</dbReference>
<evidence type="ECO:0000313" key="4">
    <source>
        <dbReference type="Proteomes" id="UP000077857"/>
    </source>
</evidence>
<feature type="domain" description="Glycosyltransferase subfamily 4-like N-terminal" evidence="2">
    <location>
        <begin position="18"/>
        <end position="140"/>
    </location>
</feature>
<dbReference type="CDD" id="cd03808">
    <property type="entry name" value="GT4_CapM-like"/>
    <property type="match status" value="1"/>
</dbReference>
<organism evidence="3 4">
    <name type="scientific">Methylomonas koyamae</name>
    <dbReference type="NCBI Taxonomy" id="702114"/>
    <lineage>
        <taxon>Bacteria</taxon>
        <taxon>Pseudomonadati</taxon>
        <taxon>Pseudomonadota</taxon>
        <taxon>Gammaproteobacteria</taxon>
        <taxon>Methylococcales</taxon>
        <taxon>Methylococcaceae</taxon>
        <taxon>Methylomonas</taxon>
    </lineage>
</organism>
<dbReference type="GO" id="GO:0016757">
    <property type="term" value="F:glycosyltransferase activity"/>
    <property type="evidence" value="ECO:0007669"/>
    <property type="project" value="InterPro"/>
</dbReference>
<dbReference type="OrthoDB" id="9775208at2"/>
<keyword evidence="3" id="KW-0808">Transferase</keyword>
<evidence type="ECO:0000259" key="1">
    <source>
        <dbReference type="Pfam" id="PF00534"/>
    </source>
</evidence>
<evidence type="ECO:0000313" key="3">
    <source>
        <dbReference type="EMBL" id="OAI13851.1"/>
    </source>
</evidence>
<protein>
    <submittedName>
        <fullName evidence="3">Glycosyl transferase family 1</fullName>
    </submittedName>
</protein>
<dbReference type="SUPFAM" id="SSF53756">
    <property type="entry name" value="UDP-Glycosyltransferase/glycogen phosphorylase"/>
    <property type="match status" value="1"/>
</dbReference>
<dbReference type="EMBL" id="LUUJ01000095">
    <property type="protein sequence ID" value="OAI13851.1"/>
    <property type="molecule type" value="Genomic_DNA"/>
</dbReference>
<dbReference type="PANTHER" id="PTHR12526:SF638">
    <property type="entry name" value="SPORE COAT PROTEIN SA"/>
    <property type="match status" value="1"/>
</dbReference>
<dbReference type="Pfam" id="PF00534">
    <property type="entry name" value="Glycos_transf_1"/>
    <property type="match status" value="1"/>
</dbReference>
<sequence>MSDKLLVVCNDLDFFLLHRLPETSGALRQGYEVHVATPPGARTAEIGKLGFIYHELLLTRSGQNPLAELAALRAMYALFKRVQPDLVYLMTVKPILYGGIAARLAGVKAVVAAVFGMGYLFTDTRLKTRIVRALVSRLYRLALGHRNIRVIFQNPADRDLMLELGVVSPEQTVLVRGSGVDLQRFAVAPEPAGRLQVLMAARLLYDKGVREYVEAARLLRQQGVDARFVLVGDRDDGNPSSLSRQEVEALRADSNIEFLGFQTNMPQLLAAANIVVLPSYREGLPRVLEEAAACGRAVVTTDVPGCRDAIEADVSGLLVPVRDAAGLADAIRRLLEDGELRREMGRQGRQLAERRYAVAAIVDSHLAIYRELLVASGAVG</sequence>
<accession>A0A177N7K2</accession>
<reference evidence="3 4" key="1">
    <citation type="submission" date="2016-03" db="EMBL/GenBank/DDBJ databases">
        <authorList>
            <person name="Ploux O."/>
        </authorList>
    </citation>
    <scope>NUCLEOTIDE SEQUENCE [LARGE SCALE GENOMIC DNA]</scope>
    <source>
        <strain evidence="3 4">R-45378</strain>
    </source>
</reference>
<feature type="domain" description="Glycosyl transferase family 1" evidence="1">
    <location>
        <begin position="189"/>
        <end position="350"/>
    </location>
</feature>
<dbReference type="AlphaFoldDB" id="A0A177N7K2"/>
<dbReference type="PANTHER" id="PTHR12526">
    <property type="entry name" value="GLYCOSYLTRANSFERASE"/>
    <property type="match status" value="1"/>
</dbReference>
<dbReference type="Proteomes" id="UP000077857">
    <property type="component" value="Unassembled WGS sequence"/>
</dbReference>
<dbReference type="Pfam" id="PF13477">
    <property type="entry name" value="Glyco_trans_4_2"/>
    <property type="match status" value="1"/>
</dbReference>
<name>A0A177N7K2_9GAMM</name>
<evidence type="ECO:0000259" key="2">
    <source>
        <dbReference type="Pfam" id="PF13477"/>
    </source>
</evidence>
<dbReference type="Gene3D" id="3.40.50.2000">
    <property type="entry name" value="Glycogen Phosphorylase B"/>
    <property type="match status" value="2"/>
</dbReference>
<dbReference type="GO" id="GO:1901135">
    <property type="term" value="P:carbohydrate derivative metabolic process"/>
    <property type="evidence" value="ECO:0007669"/>
    <property type="project" value="UniProtKB-ARBA"/>
</dbReference>
<dbReference type="InterPro" id="IPR001296">
    <property type="entry name" value="Glyco_trans_1"/>
</dbReference>
<comment type="caution">
    <text evidence="3">The sequence shown here is derived from an EMBL/GenBank/DDBJ whole genome shotgun (WGS) entry which is preliminary data.</text>
</comment>
<dbReference type="InterPro" id="IPR028098">
    <property type="entry name" value="Glyco_trans_4-like_N"/>
</dbReference>
<gene>
    <name evidence="3" type="ORF">A1507_16330</name>
</gene>